<feature type="compositionally biased region" description="Gly residues" evidence="1">
    <location>
        <begin position="108"/>
        <end position="117"/>
    </location>
</feature>
<dbReference type="Proteomes" id="UP001321542">
    <property type="component" value="Chromosome"/>
</dbReference>
<feature type="compositionally biased region" description="Low complexity" evidence="1">
    <location>
        <begin position="93"/>
        <end position="107"/>
    </location>
</feature>
<evidence type="ECO:0000313" key="3">
    <source>
        <dbReference type="Proteomes" id="UP001321542"/>
    </source>
</evidence>
<protein>
    <submittedName>
        <fullName evidence="2">Uncharacterized protein</fullName>
    </submittedName>
</protein>
<reference evidence="2 3" key="1">
    <citation type="journal article" date="2010" name="ChemBioChem">
        <title>Cloning and characterization of the biosynthetic gene cluster of 16-membered macrolide antibiotic FD-891: involvement of a dual functional cytochrome P450 monooxygenase catalyzing epoxidation and hydroxylation.</title>
        <authorList>
            <person name="Kudo F."/>
            <person name="Motegi A."/>
            <person name="Mizoue K."/>
            <person name="Eguchi T."/>
        </authorList>
    </citation>
    <scope>NUCLEOTIDE SEQUENCE [LARGE SCALE GENOMIC DNA]</scope>
    <source>
        <strain evidence="2 3">A-8890</strain>
    </source>
</reference>
<keyword evidence="3" id="KW-1185">Reference proteome</keyword>
<gene>
    <name evidence="2" type="ORF">SGFS_021980</name>
</gene>
<name>A0ABN5VC99_9ACTN</name>
<sequence>MCMSFAPHTHRPDTGCETHAPHSLAVGLAAVFCTVGAIPLAFAAEGSSTTGPGRRLPQPTAPISTPGISPAGPAPGGPGPMARSERFRGSEVARAGGQAQHGQAESGEGAGAGTVFR</sequence>
<evidence type="ECO:0000256" key="1">
    <source>
        <dbReference type="SAM" id="MobiDB-lite"/>
    </source>
</evidence>
<dbReference type="EMBL" id="AP018448">
    <property type="protein sequence ID" value="BBC30904.1"/>
    <property type="molecule type" value="Genomic_DNA"/>
</dbReference>
<evidence type="ECO:0000313" key="2">
    <source>
        <dbReference type="EMBL" id="BBC30904.1"/>
    </source>
</evidence>
<organism evidence="2 3">
    <name type="scientific">Streptomyces graminofaciens</name>
    <dbReference type="NCBI Taxonomy" id="68212"/>
    <lineage>
        <taxon>Bacteria</taxon>
        <taxon>Bacillati</taxon>
        <taxon>Actinomycetota</taxon>
        <taxon>Actinomycetes</taxon>
        <taxon>Kitasatosporales</taxon>
        <taxon>Streptomycetaceae</taxon>
        <taxon>Streptomyces</taxon>
    </lineage>
</organism>
<feature type="region of interest" description="Disordered" evidence="1">
    <location>
        <begin position="44"/>
        <end position="117"/>
    </location>
</feature>
<accession>A0ABN5VC99</accession>
<reference evidence="2 3" key="2">
    <citation type="journal article" date="2023" name="ChemBioChem">
        <title>Acyltransferase Domain Exchange between Two Independent Type I Polyketide Synthases in the Same Producer Strain of Macrolide Antibiotics.</title>
        <authorList>
            <person name="Kudo F."/>
            <person name="Kishikawa K."/>
            <person name="Tsuboi K."/>
            <person name="Kido T."/>
            <person name="Usui T."/>
            <person name="Hashimoto J."/>
            <person name="Shin-Ya K."/>
            <person name="Miyanaga A."/>
            <person name="Eguchi T."/>
        </authorList>
    </citation>
    <scope>NUCLEOTIDE SEQUENCE [LARGE SCALE GENOMIC DNA]</scope>
    <source>
        <strain evidence="2 3">A-8890</strain>
    </source>
</reference>
<proteinExistence type="predicted"/>